<sequence length="213" mass="24141">MDTQLKAEILPDSPEQKALVKEMKRVELQLQNLDRKTLKNENENVVQHQPASPRWIRITPTFKCFTQPWVSAKRRGAVVTACRGSIHDPIRAISRRAFRTPLFFILDHLFFIPKYVSQPFSGSLRPSATYSFCMSTFSASPLTIAVTEKQKKALVKEMKRVELQLQNLDRKTLKNENENVAQHQPASPRWSRITPTVTTSLTLGSPPSAAALS</sequence>
<dbReference type="AlphaFoldDB" id="A0A6I8VYG2"/>
<proteinExistence type="predicted"/>
<evidence type="ECO:0000313" key="2">
    <source>
        <dbReference type="Proteomes" id="UP000001819"/>
    </source>
</evidence>
<dbReference type="InParanoid" id="A0A6I8VYG2"/>
<name>A0A6I8VYG2_DROPS</name>
<feature type="coiled-coil region" evidence="1">
    <location>
        <begin position="144"/>
        <end position="178"/>
    </location>
</feature>
<keyword evidence="1" id="KW-0175">Coiled coil</keyword>
<dbReference type="RefSeq" id="XP_033236028.1">
    <property type="nucleotide sequence ID" value="XM_033380137.1"/>
</dbReference>
<protein>
    <submittedName>
        <fullName evidence="3">Uncharacterized protein isoform X1</fullName>
    </submittedName>
</protein>
<keyword evidence="2" id="KW-1185">Reference proteome</keyword>
<feature type="coiled-coil region" evidence="1">
    <location>
        <begin position="16"/>
        <end position="43"/>
    </location>
</feature>
<evidence type="ECO:0000256" key="1">
    <source>
        <dbReference type="SAM" id="Coils"/>
    </source>
</evidence>
<dbReference type="Proteomes" id="UP000001819">
    <property type="component" value="Chromosome 4"/>
</dbReference>
<evidence type="ECO:0000313" key="3">
    <source>
        <dbReference type="RefSeq" id="XP_033236028.1"/>
    </source>
</evidence>
<dbReference type="KEGG" id="dpo:6902492"/>
<gene>
    <name evidence="3" type="primary">LOC6902492</name>
</gene>
<reference evidence="3" key="1">
    <citation type="submission" date="2025-08" db="UniProtKB">
        <authorList>
            <consortium name="RefSeq"/>
        </authorList>
    </citation>
    <scope>IDENTIFICATION</scope>
    <source>
        <strain evidence="3">MV-25-SWS-2005</strain>
        <tissue evidence="3">Whole body</tissue>
    </source>
</reference>
<accession>A0A6I8VYG2</accession>
<organism evidence="2 3">
    <name type="scientific">Drosophila pseudoobscura pseudoobscura</name>
    <name type="common">Fruit fly</name>
    <dbReference type="NCBI Taxonomy" id="46245"/>
    <lineage>
        <taxon>Eukaryota</taxon>
        <taxon>Metazoa</taxon>
        <taxon>Ecdysozoa</taxon>
        <taxon>Arthropoda</taxon>
        <taxon>Hexapoda</taxon>
        <taxon>Insecta</taxon>
        <taxon>Pterygota</taxon>
        <taxon>Neoptera</taxon>
        <taxon>Endopterygota</taxon>
        <taxon>Diptera</taxon>
        <taxon>Brachycera</taxon>
        <taxon>Muscomorpha</taxon>
        <taxon>Ephydroidea</taxon>
        <taxon>Drosophilidae</taxon>
        <taxon>Drosophila</taxon>
        <taxon>Sophophora</taxon>
    </lineage>
</organism>